<protein>
    <recommendedName>
        <fullName evidence="3">DUF4177 domain-containing protein</fullName>
    </recommendedName>
</protein>
<sequence length="83" mass="9342">MLISVRKILLLKTQGAETMESFEYKTLFTDAKGILGGKVDQNAFQNELNQLGSQGWELVSTVAAAQSYGSTRWIISTFKRRIR</sequence>
<gene>
    <name evidence="1" type="ORF">SAMN02745215_00710</name>
</gene>
<evidence type="ECO:0008006" key="3">
    <source>
        <dbReference type="Google" id="ProtNLM"/>
    </source>
</evidence>
<dbReference type="InterPro" id="IPR025234">
    <property type="entry name" value="YjzH-like"/>
</dbReference>
<dbReference type="EMBL" id="FRDN01000004">
    <property type="protein sequence ID" value="SHN56651.1"/>
    <property type="molecule type" value="Genomic_DNA"/>
</dbReference>
<reference evidence="2" key="1">
    <citation type="submission" date="2016-12" db="EMBL/GenBank/DDBJ databases">
        <authorList>
            <person name="Varghese N."/>
            <person name="Submissions S."/>
        </authorList>
    </citation>
    <scope>NUCLEOTIDE SEQUENCE [LARGE SCALE GENOMIC DNA]</scope>
    <source>
        <strain evidence="2">DSM 11544</strain>
    </source>
</reference>
<dbReference type="Pfam" id="PF13783">
    <property type="entry name" value="DUF4177"/>
    <property type="match status" value="1"/>
</dbReference>
<dbReference type="AlphaFoldDB" id="A0A1M7SDR0"/>
<proteinExistence type="predicted"/>
<organism evidence="1 2">
    <name type="scientific">Desulfitobacterium chlororespirans DSM 11544</name>
    <dbReference type="NCBI Taxonomy" id="1121395"/>
    <lineage>
        <taxon>Bacteria</taxon>
        <taxon>Bacillati</taxon>
        <taxon>Bacillota</taxon>
        <taxon>Clostridia</taxon>
        <taxon>Eubacteriales</taxon>
        <taxon>Desulfitobacteriaceae</taxon>
        <taxon>Desulfitobacterium</taxon>
    </lineage>
</organism>
<dbReference type="STRING" id="1121395.SAMN02745215_00710"/>
<accession>A0A1M7SDR0</accession>
<evidence type="ECO:0000313" key="1">
    <source>
        <dbReference type="EMBL" id="SHN56651.1"/>
    </source>
</evidence>
<name>A0A1M7SDR0_9FIRM</name>
<dbReference type="Proteomes" id="UP000184010">
    <property type="component" value="Unassembled WGS sequence"/>
</dbReference>
<keyword evidence="2" id="KW-1185">Reference proteome</keyword>
<evidence type="ECO:0000313" key="2">
    <source>
        <dbReference type="Proteomes" id="UP000184010"/>
    </source>
</evidence>